<keyword evidence="7" id="KW-0067">ATP-binding</keyword>
<feature type="transmembrane region" description="Helical" evidence="10">
    <location>
        <begin position="41"/>
        <end position="64"/>
    </location>
</feature>
<evidence type="ECO:0000256" key="1">
    <source>
        <dbReference type="ARBA" id="ARBA00004162"/>
    </source>
</evidence>
<evidence type="ECO:0000256" key="10">
    <source>
        <dbReference type="SAM" id="Phobius"/>
    </source>
</evidence>
<evidence type="ECO:0000313" key="12">
    <source>
        <dbReference type="Proteomes" id="UP000193387"/>
    </source>
</evidence>
<dbReference type="InterPro" id="IPR007795">
    <property type="entry name" value="T7SS_EccB"/>
</dbReference>
<evidence type="ECO:0000313" key="11">
    <source>
        <dbReference type="EMBL" id="ORW74109.1"/>
    </source>
</evidence>
<keyword evidence="6" id="KW-0378">Hydrolase</keyword>
<dbReference type="GO" id="GO:0005524">
    <property type="term" value="F:ATP binding"/>
    <property type="evidence" value="ECO:0007669"/>
    <property type="project" value="UniProtKB-KW"/>
</dbReference>
<dbReference type="RefSeq" id="WP_085254293.1">
    <property type="nucleotide sequence ID" value="NZ_AP022573.1"/>
</dbReference>
<evidence type="ECO:0000256" key="9">
    <source>
        <dbReference type="ARBA" id="ARBA00023136"/>
    </source>
</evidence>
<dbReference type="GO" id="GO:0016787">
    <property type="term" value="F:hydrolase activity"/>
    <property type="evidence" value="ECO:0007669"/>
    <property type="project" value="UniProtKB-KW"/>
</dbReference>
<dbReference type="NCBIfam" id="TIGR03919">
    <property type="entry name" value="T7SS_EccB"/>
    <property type="match status" value="1"/>
</dbReference>
<proteinExistence type="inferred from homology"/>
<sequence length="501" mass="52604">MPAQVTTRAQVNGYRLLVRRLEHALIRADSRMIHDPMRGQVRALLVGLIVAVLICGGAGVLAFFRPAPNFGDSTIMLSKSNGTLFVRIGDRLHPVLNLASARLIVGKSDSPKQVDDKFLNTVPLGPAVGIVGAPSSIHGAADPAVSSWTVCDSTQLASATEQTRTPVVETTVLANQPVLGEGIREASPEQMILTKAGGSTYLVYNGVRAAIDPADPTLYNALHLNDSEIRDVSPGLLNSFPLVDPIVPITIQGVGEQAGYLPDTYRVGTIVKAVDSRGEQLYVVLREGLQPISAAAADIIRYGNQEPAAAAPVAVSPALVSAAPVVHSLRVDRYPVTPTRFVHADPDRVVCMSWQRNDSGAGPTTRMLVGNRLPLPEDAQPVRLATADGGGPGLDSAYLRPGTGEYVRATGDEPDSRNMGPLFYVDDVGVRFHVADEASAAALGLEGIKAAGGSGEQPRPAPWHVLALLPPGPELSAQAALVAHDGIAADAKGFKVTPPRG</sequence>
<comment type="similarity">
    <text evidence="2">Belongs to the EccB family.</text>
</comment>
<keyword evidence="12" id="KW-1185">Reference proteome</keyword>
<evidence type="ECO:0000256" key="7">
    <source>
        <dbReference type="ARBA" id="ARBA00022840"/>
    </source>
</evidence>
<evidence type="ECO:0000256" key="8">
    <source>
        <dbReference type="ARBA" id="ARBA00022989"/>
    </source>
</evidence>
<dbReference type="Proteomes" id="UP000193387">
    <property type="component" value="Unassembled WGS sequence"/>
</dbReference>
<dbReference type="EMBL" id="LQPR01000011">
    <property type="protein sequence ID" value="ORW74109.1"/>
    <property type="molecule type" value="Genomic_DNA"/>
</dbReference>
<keyword evidence="3" id="KW-1003">Cell membrane</keyword>
<evidence type="ECO:0000256" key="3">
    <source>
        <dbReference type="ARBA" id="ARBA00022475"/>
    </source>
</evidence>
<dbReference type="Pfam" id="PF05108">
    <property type="entry name" value="T7SS_ESX1_EccB"/>
    <property type="match status" value="1"/>
</dbReference>
<accession>A0AAJ3TWN7</accession>
<dbReference type="InterPro" id="IPR042485">
    <property type="entry name" value="T7SS_EccB_R3"/>
</dbReference>
<protein>
    <submittedName>
        <fullName evidence="11">Type VII secretion protein EccB</fullName>
    </submittedName>
</protein>
<dbReference type="PANTHER" id="PTHR40765:SF2">
    <property type="entry name" value="ESX-2 SECRETION SYSTEM ATPASE ECCB2"/>
    <property type="match status" value="1"/>
</dbReference>
<keyword evidence="4 10" id="KW-0812">Transmembrane</keyword>
<dbReference type="GO" id="GO:0005576">
    <property type="term" value="C:extracellular region"/>
    <property type="evidence" value="ECO:0007669"/>
    <property type="project" value="TreeGrafter"/>
</dbReference>
<gene>
    <name evidence="11" type="ORF">AWC23_06085</name>
</gene>
<dbReference type="GO" id="GO:0005886">
    <property type="term" value="C:plasma membrane"/>
    <property type="evidence" value="ECO:0007669"/>
    <property type="project" value="UniProtKB-SubCell"/>
</dbReference>
<keyword evidence="8 10" id="KW-1133">Transmembrane helix</keyword>
<reference evidence="11 12" key="1">
    <citation type="submission" date="2016-01" db="EMBL/GenBank/DDBJ databases">
        <title>The new phylogeny of the genus Mycobacterium.</title>
        <authorList>
            <person name="Tarcisio F."/>
            <person name="Conor M."/>
            <person name="Antonella G."/>
            <person name="Elisabetta G."/>
            <person name="Giulia F.S."/>
            <person name="Sara T."/>
            <person name="Anna F."/>
            <person name="Clotilde B."/>
            <person name="Roberto B."/>
            <person name="Veronica D.S."/>
            <person name="Fabio R."/>
            <person name="Monica P."/>
            <person name="Olivier J."/>
            <person name="Enrico T."/>
            <person name="Nicola S."/>
        </authorList>
    </citation>
    <scope>NUCLEOTIDE SEQUENCE [LARGE SCALE GENOMIC DNA]</scope>
    <source>
        <strain evidence="11 12">DSM 44616</strain>
    </source>
</reference>
<dbReference type="InterPro" id="IPR044857">
    <property type="entry name" value="T7SS_EccB_R1"/>
</dbReference>
<keyword evidence="5" id="KW-0547">Nucleotide-binding</keyword>
<name>A0AAJ3TWN7_9MYCO</name>
<dbReference type="AlphaFoldDB" id="A0AAJ3TWN7"/>
<keyword evidence="9 10" id="KW-0472">Membrane</keyword>
<evidence type="ECO:0000256" key="5">
    <source>
        <dbReference type="ARBA" id="ARBA00022741"/>
    </source>
</evidence>
<comment type="caution">
    <text evidence="11">The sequence shown here is derived from an EMBL/GenBank/DDBJ whole genome shotgun (WGS) entry which is preliminary data.</text>
</comment>
<evidence type="ECO:0000256" key="2">
    <source>
        <dbReference type="ARBA" id="ARBA00008149"/>
    </source>
</evidence>
<dbReference type="Gene3D" id="2.40.50.910">
    <property type="entry name" value="Type VII secretion system EccB, repeat 3 domain"/>
    <property type="match status" value="1"/>
</dbReference>
<evidence type="ECO:0000256" key="4">
    <source>
        <dbReference type="ARBA" id="ARBA00022692"/>
    </source>
</evidence>
<organism evidence="11 12">
    <name type="scientific">Mycobacterium saskatchewanense</name>
    <dbReference type="NCBI Taxonomy" id="220927"/>
    <lineage>
        <taxon>Bacteria</taxon>
        <taxon>Bacillati</taxon>
        <taxon>Actinomycetota</taxon>
        <taxon>Actinomycetes</taxon>
        <taxon>Mycobacteriales</taxon>
        <taxon>Mycobacteriaceae</taxon>
        <taxon>Mycobacterium</taxon>
        <taxon>Mycobacterium simiae complex</taxon>
    </lineage>
</organism>
<dbReference type="Gene3D" id="3.30.2390.20">
    <property type="entry name" value="Type VII secretion system EccB, repeat 1 domain"/>
    <property type="match status" value="1"/>
</dbReference>
<dbReference type="PANTHER" id="PTHR40765">
    <property type="entry name" value="ESX-2 SECRETION SYSTEM ATPASE ECCB2"/>
    <property type="match status" value="1"/>
</dbReference>
<comment type="subcellular location">
    <subcellularLocation>
        <location evidence="1">Cell membrane</location>
        <topology evidence="1">Single-pass membrane protein</topology>
    </subcellularLocation>
</comment>
<evidence type="ECO:0000256" key="6">
    <source>
        <dbReference type="ARBA" id="ARBA00022801"/>
    </source>
</evidence>